<accession>A0A835R796</accession>
<keyword evidence="1" id="KW-0808">Transferase</keyword>
<evidence type="ECO:0000256" key="6">
    <source>
        <dbReference type="RuleBase" id="RU000304"/>
    </source>
</evidence>
<protein>
    <recommendedName>
        <fullName evidence="7">Protein kinase domain-containing protein</fullName>
    </recommendedName>
</protein>
<dbReference type="InterPro" id="IPR008271">
    <property type="entry name" value="Ser/Thr_kinase_AS"/>
</dbReference>
<keyword evidence="2 5" id="KW-0547">Nucleotide-binding</keyword>
<sequence>MHARSWVRGGCIGKGSFGEVSLAVDRTDGRVFAVKTIDLNSAPLLAVAALENEIRILRSIDSPYVVSYLGDDVTESGRRRNLHLEYLGGGTLAAAAFSAKLLERDVRVYARSITRALQYLHSSAGLVHGDVKGRNVLLCSESGVGKLADFGSARRISADAGTAGAAGTPLWMAPEVARGEAATAASDVWSLGCTVIEMAGGGRPPWGELGPDVDAAAQMFRIGFTSSLPEFPSQMSKTAQDFLDKCLQRDPAKRWTCEQLLHHPFLTEPTAEIGPSPRSVQDWANLDPEVDDDDDLECRGSEDASLASTRRRLRLLASESSSFSANWTLDGWVEVAGRWLRAGRGLGAGRRSLERLVRPARVGAVTKPGRALAVCSLRARRDFGVRVGLAGSTRSGSAAFARTAAVGGRSG</sequence>
<evidence type="ECO:0000256" key="5">
    <source>
        <dbReference type="PROSITE-ProRule" id="PRU10141"/>
    </source>
</evidence>
<dbReference type="PANTHER" id="PTHR48011:SF7">
    <property type="entry name" value="F10K1.14 PROTEIN"/>
    <property type="match status" value="1"/>
</dbReference>
<dbReference type="GO" id="GO:0005524">
    <property type="term" value="F:ATP binding"/>
    <property type="evidence" value="ECO:0007669"/>
    <property type="project" value="UniProtKB-UniRule"/>
</dbReference>
<dbReference type="Pfam" id="PF00069">
    <property type="entry name" value="Pkinase"/>
    <property type="match status" value="1"/>
</dbReference>
<evidence type="ECO:0000256" key="2">
    <source>
        <dbReference type="ARBA" id="ARBA00022741"/>
    </source>
</evidence>
<dbReference type="PROSITE" id="PS50011">
    <property type="entry name" value="PROTEIN_KINASE_DOM"/>
    <property type="match status" value="1"/>
</dbReference>
<keyword evidence="4 5" id="KW-0067">ATP-binding</keyword>
<organism evidence="8 9">
    <name type="scientific">Vanilla planifolia</name>
    <name type="common">Vanilla</name>
    <dbReference type="NCBI Taxonomy" id="51239"/>
    <lineage>
        <taxon>Eukaryota</taxon>
        <taxon>Viridiplantae</taxon>
        <taxon>Streptophyta</taxon>
        <taxon>Embryophyta</taxon>
        <taxon>Tracheophyta</taxon>
        <taxon>Spermatophyta</taxon>
        <taxon>Magnoliopsida</taxon>
        <taxon>Liliopsida</taxon>
        <taxon>Asparagales</taxon>
        <taxon>Orchidaceae</taxon>
        <taxon>Vanilloideae</taxon>
        <taxon>Vanilleae</taxon>
        <taxon>Vanilla</taxon>
    </lineage>
</organism>
<name>A0A835R796_VANPL</name>
<dbReference type="SMART" id="SM00220">
    <property type="entry name" value="S_TKc"/>
    <property type="match status" value="1"/>
</dbReference>
<dbReference type="InterPro" id="IPR052751">
    <property type="entry name" value="Plant_MAPKKK"/>
</dbReference>
<evidence type="ECO:0000256" key="4">
    <source>
        <dbReference type="ARBA" id="ARBA00022840"/>
    </source>
</evidence>
<dbReference type="Gene3D" id="1.10.510.10">
    <property type="entry name" value="Transferase(Phosphotransferase) domain 1"/>
    <property type="match status" value="1"/>
</dbReference>
<dbReference type="PROSITE" id="PS00107">
    <property type="entry name" value="PROTEIN_KINASE_ATP"/>
    <property type="match status" value="1"/>
</dbReference>
<dbReference type="AlphaFoldDB" id="A0A835R796"/>
<dbReference type="OrthoDB" id="2126698at2759"/>
<dbReference type="Proteomes" id="UP000636800">
    <property type="component" value="Chromosome 5"/>
</dbReference>
<feature type="domain" description="Protein kinase" evidence="7">
    <location>
        <begin position="6"/>
        <end position="266"/>
    </location>
</feature>
<dbReference type="GO" id="GO:0007165">
    <property type="term" value="P:signal transduction"/>
    <property type="evidence" value="ECO:0007669"/>
    <property type="project" value="TreeGrafter"/>
</dbReference>
<dbReference type="GO" id="GO:0004674">
    <property type="term" value="F:protein serine/threonine kinase activity"/>
    <property type="evidence" value="ECO:0007669"/>
    <property type="project" value="UniProtKB-KW"/>
</dbReference>
<evidence type="ECO:0000256" key="1">
    <source>
        <dbReference type="ARBA" id="ARBA00022679"/>
    </source>
</evidence>
<feature type="binding site" evidence="5">
    <location>
        <position position="35"/>
    </location>
    <ligand>
        <name>ATP</name>
        <dbReference type="ChEBI" id="CHEBI:30616"/>
    </ligand>
</feature>
<dbReference type="InterPro" id="IPR000719">
    <property type="entry name" value="Prot_kinase_dom"/>
</dbReference>
<comment type="caution">
    <text evidence="8">The sequence shown here is derived from an EMBL/GenBank/DDBJ whole genome shotgun (WGS) entry which is preliminary data.</text>
</comment>
<evidence type="ECO:0000313" key="9">
    <source>
        <dbReference type="Proteomes" id="UP000636800"/>
    </source>
</evidence>
<dbReference type="CDD" id="cd06606">
    <property type="entry name" value="STKc_MAPKKK"/>
    <property type="match status" value="1"/>
</dbReference>
<dbReference type="PANTHER" id="PTHR48011">
    <property type="entry name" value="CCR4-NOT TRANSCRIPTIONAL COMPLEX SUBUNIT CAF120-RELATED"/>
    <property type="match status" value="1"/>
</dbReference>
<evidence type="ECO:0000256" key="3">
    <source>
        <dbReference type="ARBA" id="ARBA00022777"/>
    </source>
</evidence>
<dbReference type="InterPro" id="IPR017441">
    <property type="entry name" value="Protein_kinase_ATP_BS"/>
</dbReference>
<keyword evidence="9" id="KW-1185">Reference proteome</keyword>
<gene>
    <name evidence="8" type="ORF">HPP92_012031</name>
</gene>
<reference evidence="8 9" key="1">
    <citation type="journal article" date="2020" name="Nat. Food">
        <title>A phased Vanilla planifolia genome enables genetic improvement of flavour and production.</title>
        <authorList>
            <person name="Hasing T."/>
            <person name="Tang H."/>
            <person name="Brym M."/>
            <person name="Khazi F."/>
            <person name="Huang T."/>
            <person name="Chambers A.H."/>
        </authorList>
    </citation>
    <scope>NUCLEOTIDE SEQUENCE [LARGE SCALE GENOMIC DNA]</scope>
    <source>
        <tissue evidence="8">Leaf</tissue>
    </source>
</reference>
<dbReference type="PROSITE" id="PS00108">
    <property type="entry name" value="PROTEIN_KINASE_ST"/>
    <property type="match status" value="1"/>
</dbReference>
<dbReference type="EMBL" id="JADCNL010000005">
    <property type="protein sequence ID" value="KAG0481173.1"/>
    <property type="molecule type" value="Genomic_DNA"/>
</dbReference>
<dbReference type="InterPro" id="IPR011009">
    <property type="entry name" value="Kinase-like_dom_sf"/>
</dbReference>
<keyword evidence="3" id="KW-0418">Kinase</keyword>
<evidence type="ECO:0000259" key="7">
    <source>
        <dbReference type="PROSITE" id="PS50011"/>
    </source>
</evidence>
<dbReference type="SUPFAM" id="SSF56112">
    <property type="entry name" value="Protein kinase-like (PK-like)"/>
    <property type="match status" value="1"/>
</dbReference>
<evidence type="ECO:0000313" key="8">
    <source>
        <dbReference type="EMBL" id="KAG0481173.1"/>
    </source>
</evidence>
<comment type="similarity">
    <text evidence="6">Belongs to the protein kinase superfamily.</text>
</comment>
<proteinExistence type="inferred from homology"/>
<keyword evidence="6" id="KW-0723">Serine/threonine-protein kinase</keyword>